<dbReference type="InterPro" id="IPR051636">
    <property type="entry name" value="Plant_LTP/defense-related"/>
</dbReference>
<feature type="chain" id="PRO_5045163170" description="Bifunctional inhibitor/plant lipid transfer protein/seed storage helical domain-containing protein" evidence="2">
    <location>
        <begin position="28"/>
        <end position="161"/>
    </location>
</feature>
<organism evidence="4 5">
    <name type="scientific">Citrullus colocynthis</name>
    <name type="common">colocynth</name>
    <dbReference type="NCBI Taxonomy" id="252529"/>
    <lineage>
        <taxon>Eukaryota</taxon>
        <taxon>Viridiplantae</taxon>
        <taxon>Streptophyta</taxon>
        <taxon>Embryophyta</taxon>
        <taxon>Tracheophyta</taxon>
        <taxon>Spermatophyta</taxon>
        <taxon>Magnoliopsida</taxon>
        <taxon>eudicotyledons</taxon>
        <taxon>Gunneridae</taxon>
        <taxon>Pentapetalae</taxon>
        <taxon>rosids</taxon>
        <taxon>fabids</taxon>
        <taxon>Cucurbitales</taxon>
        <taxon>Cucurbitaceae</taxon>
        <taxon>Benincaseae</taxon>
        <taxon>Citrullus</taxon>
    </lineage>
</organism>
<gene>
    <name evidence="4" type="ORF">CITCOLO1_LOCUS2741</name>
</gene>
<dbReference type="CDD" id="cd01958">
    <property type="entry name" value="HPS_like"/>
    <property type="match status" value="1"/>
</dbReference>
<keyword evidence="5" id="KW-1185">Reference proteome</keyword>
<dbReference type="PANTHER" id="PTHR31731">
    <property type="match status" value="1"/>
</dbReference>
<dbReference type="InterPro" id="IPR036312">
    <property type="entry name" value="Bifun_inhib/LTP/seed_sf"/>
</dbReference>
<comment type="similarity">
    <text evidence="1">Belongs to the plant LTP family. PEARLI1 subfamily.</text>
</comment>
<evidence type="ECO:0000259" key="3">
    <source>
        <dbReference type="SMART" id="SM00499"/>
    </source>
</evidence>
<dbReference type="SMART" id="SM00499">
    <property type="entry name" value="AAI"/>
    <property type="match status" value="1"/>
</dbReference>
<accession>A0ABP0XWJ5</accession>
<dbReference type="InterPro" id="IPR027923">
    <property type="entry name" value="Hydrophob_seed_dom"/>
</dbReference>
<reference evidence="4 5" key="1">
    <citation type="submission" date="2024-03" db="EMBL/GenBank/DDBJ databases">
        <authorList>
            <person name="Gkanogiannis A."/>
            <person name="Becerra Lopez-Lavalle L."/>
        </authorList>
    </citation>
    <scope>NUCLEOTIDE SEQUENCE [LARGE SCALE GENOMIC DNA]</scope>
</reference>
<proteinExistence type="inferred from homology"/>
<dbReference type="EMBL" id="OZ021744">
    <property type="protein sequence ID" value="CAK9311093.1"/>
    <property type="molecule type" value="Genomic_DNA"/>
</dbReference>
<name>A0ABP0XWJ5_9ROSI</name>
<dbReference type="Proteomes" id="UP001642487">
    <property type="component" value="Chromosome 10"/>
</dbReference>
<evidence type="ECO:0000256" key="1">
    <source>
        <dbReference type="ARBA" id="ARBA00008965"/>
    </source>
</evidence>
<sequence length="161" mass="17382">MAFKITSFSHLACFFFLNLLFFTFVNSTCKCPIQSTTCSYPSQPASSQSSNYNYGNPKSVPPPLTPYQPISNDEKCPRDALKIGICAKLLNNGLLEAILWKPPITACCSLVEGLADLEVAVCLCTVLKASVLGIDPPNIPISLNLLSGNCGREIPISFQCS</sequence>
<keyword evidence="2" id="KW-0732">Signal</keyword>
<evidence type="ECO:0000313" key="5">
    <source>
        <dbReference type="Proteomes" id="UP001642487"/>
    </source>
</evidence>
<dbReference type="Pfam" id="PF14547">
    <property type="entry name" value="Hydrophob_seed"/>
    <property type="match status" value="1"/>
</dbReference>
<dbReference type="Gene3D" id="1.10.110.10">
    <property type="entry name" value="Plant lipid-transfer and hydrophobic proteins"/>
    <property type="match status" value="1"/>
</dbReference>
<protein>
    <recommendedName>
        <fullName evidence="3">Bifunctional inhibitor/plant lipid transfer protein/seed storage helical domain-containing protein</fullName>
    </recommendedName>
</protein>
<feature type="signal peptide" evidence="2">
    <location>
        <begin position="1"/>
        <end position="27"/>
    </location>
</feature>
<evidence type="ECO:0000256" key="2">
    <source>
        <dbReference type="SAM" id="SignalP"/>
    </source>
</evidence>
<evidence type="ECO:0000313" key="4">
    <source>
        <dbReference type="EMBL" id="CAK9311093.1"/>
    </source>
</evidence>
<dbReference type="SUPFAM" id="SSF47699">
    <property type="entry name" value="Bifunctional inhibitor/lipid-transfer protein/seed storage 2S albumin"/>
    <property type="match status" value="1"/>
</dbReference>
<feature type="domain" description="Bifunctional inhibitor/plant lipid transfer protein/seed storage helical" evidence="3">
    <location>
        <begin position="76"/>
        <end position="160"/>
    </location>
</feature>
<dbReference type="InterPro" id="IPR016140">
    <property type="entry name" value="Bifunc_inhib/LTP/seed_store"/>
</dbReference>